<dbReference type="AlphaFoldDB" id="A0AAP4EX14"/>
<dbReference type="RefSeq" id="WP_283229798.1">
    <property type="nucleotide sequence ID" value="NZ_JASGBQ010000002.1"/>
</dbReference>
<sequence>MKAKKKWLSLLGAAVMAAALVVAPGAKEVKAAGAPVVTSSIQDVSASVGDEISIPITFTSESTNLSAIHGEPSGGYDTSVLEYQGAEYVGIPAGMESTAGGNFGYVTSGNFSSGTINVKFKVLKCSAAPVTVKISNIYFSNHEYLDSEATELTAKVTISHPADQYQTNQTDPTCTAPGHKTVTCGVCGATIEDKDLDALGHDDGEWVVTKEATCTEKGVKELQCTRDGAVLDTQEIPLAEHTWDEGTVTKEATCTEEGVKVFYCTGCQASKTEAIEKTPHSWDEGTVTKEATCTEEGEKLYTCTECEEIKKEVIQKTPHKWIVNDKTDKDGWEVITEATAEKEGSKERVCAVCGEKETAVIAKLTPAPETKPVDTANQTSGSTTSNTSGSSANAVNTGDTAMAAVYVVIIAAAACAAGALVVVRRRKTSH</sequence>
<evidence type="ECO:0000313" key="5">
    <source>
        <dbReference type="Proteomes" id="UP001300383"/>
    </source>
</evidence>
<gene>
    <name evidence="4" type="ORF">QJ036_02180</name>
</gene>
<feature type="region of interest" description="Disordered" evidence="1">
    <location>
        <begin position="364"/>
        <end position="393"/>
    </location>
</feature>
<keyword evidence="2" id="KW-0812">Transmembrane</keyword>
<comment type="caution">
    <text evidence="4">The sequence shown here is derived from an EMBL/GenBank/DDBJ whole genome shotgun (WGS) entry which is preliminary data.</text>
</comment>
<keyword evidence="5" id="KW-1185">Reference proteome</keyword>
<feature type="chain" id="PRO_5042853101" evidence="3">
    <location>
        <begin position="24"/>
        <end position="430"/>
    </location>
</feature>
<name>A0AAP4EX14_9FIRM</name>
<dbReference type="Proteomes" id="UP001300383">
    <property type="component" value="Unassembled WGS sequence"/>
</dbReference>
<organism evidence="4 5">
    <name type="scientific">Fusibacillus kribbianus</name>
    <dbReference type="NCBI Taxonomy" id="3044208"/>
    <lineage>
        <taxon>Bacteria</taxon>
        <taxon>Bacillati</taxon>
        <taxon>Bacillota</taxon>
        <taxon>Clostridia</taxon>
        <taxon>Lachnospirales</taxon>
        <taxon>Lachnospiraceae</taxon>
        <taxon>Fusibacillus</taxon>
    </lineage>
</organism>
<evidence type="ECO:0000256" key="2">
    <source>
        <dbReference type="SAM" id="Phobius"/>
    </source>
</evidence>
<feature type="transmembrane region" description="Helical" evidence="2">
    <location>
        <begin position="403"/>
        <end position="423"/>
    </location>
</feature>
<keyword evidence="3" id="KW-0732">Signal</keyword>
<keyword evidence="2" id="KW-0472">Membrane</keyword>
<dbReference type="InterPro" id="IPR008965">
    <property type="entry name" value="CBM2/CBM3_carb-bd_dom_sf"/>
</dbReference>
<reference evidence="4 5" key="1">
    <citation type="submission" date="2023-05" db="EMBL/GenBank/DDBJ databases">
        <title>[ruminococcus] sp. nov., isolated from a pig farm feces dump.</title>
        <authorList>
            <person name="Chang Y.-H."/>
        </authorList>
    </citation>
    <scope>NUCLEOTIDE SEQUENCE [LARGE SCALE GENOMIC DNA]</scope>
    <source>
        <strain evidence="4 5">YH-rum2234</strain>
    </source>
</reference>
<accession>A0AAP4EX14</accession>
<evidence type="ECO:0000313" key="4">
    <source>
        <dbReference type="EMBL" id="MDI9241287.1"/>
    </source>
</evidence>
<evidence type="ECO:0000256" key="1">
    <source>
        <dbReference type="SAM" id="MobiDB-lite"/>
    </source>
</evidence>
<dbReference type="EMBL" id="JASGBQ010000002">
    <property type="protein sequence ID" value="MDI9241287.1"/>
    <property type="molecule type" value="Genomic_DNA"/>
</dbReference>
<protein>
    <submittedName>
        <fullName evidence="4">Cohesin domain-containing protein</fullName>
    </submittedName>
</protein>
<keyword evidence="2" id="KW-1133">Transmembrane helix</keyword>
<proteinExistence type="predicted"/>
<feature type="compositionally biased region" description="Low complexity" evidence="1">
    <location>
        <begin position="375"/>
        <end position="393"/>
    </location>
</feature>
<evidence type="ECO:0000256" key="3">
    <source>
        <dbReference type="SAM" id="SignalP"/>
    </source>
</evidence>
<dbReference type="GO" id="GO:0030246">
    <property type="term" value="F:carbohydrate binding"/>
    <property type="evidence" value="ECO:0007669"/>
    <property type="project" value="InterPro"/>
</dbReference>
<dbReference type="Gene3D" id="2.60.40.680">
    <property type="match status" value="1"/>
</dbReference>
<dbReference type="SUPFAM" id="SSF49384">
    <property type="entry name" value="Carbohydrate-binding domain"/>
    <property type="match status" value="1"/>
</dbReference>
<feature type="signal peptide" evidence="3">
    <location>
        <begin position="1"/>
        <end position="23"/>
    </location>
</feature>